<feature type="transmembrane region" description="Helical" evidence="6">
    <location>
        <begin position="6"/>
        <end position="26"/>
    </location>
</feature>
<keyword evidence="4 6" id="KW-1133">Transmembrane helix</keyword>
<evidence type="ECO:0000313" key="9">
    <source>
        <dbReference type="Proteomes" id="UP000741863"/>
    </source>
</evidence>
<feature type="transmembrane region" description="Helical" evidence="6">
    <location>
        <begin position="307"/>
        <end position="329"/>
    </location>
</feature>
<keyword evidence="2 6" id="KW-0812">Transmembrane</keyword>
<comment type="subcellular location">
    <subcellularLocation>
        <location evidence="1">Membrane</location>
        <topology evidence="1">Multi-pass membrane protein</topology>
    </subcellularLocation>
</comment>
<dbReference type="InterPro" id="IPR045062">
    <property type="entry name" value="Cyt_c_biogenesis_CcsA/CcmC"/>
</dbReference>
<dbReference type="PANTHER" id="PTHR30071:SF1">
    <property type="entry name" value="CYTOCHROME B_B6 PROTEIN-RELATED"/>
    <property type="match status" value="1"/>
</dbReference>
<organism evidence="8 9">
    <name type="scientific">Geomicrobium sediminis</name>
    <dbReference type="NCBI Taxonomy" id="1347788"/>
    <lineage>
        <taxon>Bacteria</taxon>
        <taxon>Bacillati</taxon>
        <taxon>Bacillota</taxon>
        <taxon>Bacilli</taxon>
        <taxon>Bacillales</taxon>
        <taxon>Geomicrobium</taxon>
    </lineage>
</organism>
<evidence type="ECO:0000256" key="1">
    <source>
        <dbReference type="ARBA" id="ARBA00004141"/>
    </source>
</evidence>
<keyword evidence="3" id="KW-0201">Cytochrome c-type biogenesis</keyword>
<feature type="non-terminal residue" evidence="8">
    <location>
        <position position="353"/>
    </location>
</feature>
<dbReference type="Proteomes" id="UP000741863">
    <property type="component" value="Unassembled WGS sequence"/>
</dbReference>
<dbReference type="InterPro" id="IPR002541">
    <property type="entry name" value="Cyt_c_assembly"/>
</dbReference>
<evidence type="ECO:0000256" key="3">
    <source>
        <dbReference type="ARBA" id="ARBA00022748"/>
    </source>
</evidence>
<feature type="domain" description="Cytochrome c assembly protein" evidence="7">
    <location>
        <begin position="76"/>
        <end position="198"/>
    </location>
</feature>
<keyword evidence="9" id="KW-1185">Reference proteome</keyword>
<dbReference type="PANTHER" id="PTHR30071">
    <property type="entry name" value="HEME EXPORTER PROTEIN C"/>
    <property type="match status" value="1"/>
</dbReference>
<feature type="transmembrane region" description="Helical" evidence="6">
    <location>
        <begin position="144"/>
        <end position="168"/>
    </location>
</feature>
<dbReference type="EMBL" id="JAFBEC010000010">
    <property type="protein sequence ID" value="MBM7634284.1"/>
    <property type="molecule type" value="Genomic_DNA"/>
</dbReference>
<evidence type="ECO:0000259" key="7">
    <source>
        <dbReference type="Pfam" id="PF01578"/>
    </source>
</evidence>
<protein>
    <submittedName>
        <fullName evidence="8">Cytochrome c-type biogenesis protein CcsB</fullName>
    </submittedName>
</protein>
<feature type="transmembrane region" description="Helical" evidence="6">
    <location>
        <begin position="79"/>
        <end position="97"/>
    </location>
</feature>
<evidence type="ECO:0000256" key="5">
    <source>
        <dbReference type="ARBA" id="ARBA00023136"/>
    </source>
</evidence>
<evidence type="ECO:0000256" key="6">
    <source>
        <dbReference type="SAM" id="Phobius"/>
    </source>
</evidence>
<proteinExistence type="predicted"/>
<feature type="transmembrane region" description="Helical" evidence="6">
    <location>
        <begin position="261"/>
        <end position="279"/>
    </location>
</feature>
<feature type="transmembrane region" description="Helical" evidence="6">
    <location>
        <begin position="180"/>
        <end position="198"/>
    </location>
</feature>
<name>A0ABS2PFS5_9BACL</name>
<reference evidence="8 9" key="1">
    <citation type="submission" date="2021-01" db="EMBL/GenBank/DDBJ databases">
        <title>Genomic Encyclopedia of Type Strains, Phase IV (KMG-IV): sequencing the most valuable type-strain genomes for metagenomic binning, comparative biology and taxonomic classification.</title>
        <authorList>
            <person name="Goeker M."/>
        </authorList>
    </citation>
    <scope>NUCLEOTIDE SEQUENCE [LARGE SCALE GENOMIC DNA]</scope>
    <source>
        <strain evidence="8 9">DSM 25540</strain>
    </source>
</reference>
<evidence type="ECO:0000313" key="8">
    <source>
        <dbReference type="EMBL" id="MBM7634284.1"/>
    </source>
</evidence>
<evidence type="ECO:0000256" key="2">
    <source>
        <dbReference type="ARBA" id="ARBA00022692"/>
    </source>
</evidence>
<feature type="domain" description="Cytochrome c assembly protein" evidence="7">
    <location>
        <begin position="292"/>
        <end position="353"/>
    </location>
</feature>
<dbReference type="RefSeq" id="WP_204699023.1">
    <property type="nucleotide sequence ID" value="NZ_JAFBEC010000010.1"/>
</dbReference>
<gene>
    <name evidence="8" type="ORF">JOD17_003386</name>
</gene>
<feature type="transmembrane region" description="Helical" evidence="6">
    <location>
        <begin position="47"/>
        <end position="67"/>
    </location>
</feature>
<sequence length="353" mass="40420">MAQLSMNLLTISFFFYLFATIFYAVALTGKKWRNRNREVTGNKWGNVGYIASIGGLLFSLGYFVTRWIEIGFAPVSNMFEYLTFFSITISLAFVLLYGMYRMNALGLFTMPVVMLMIGYASIFVTEYQPLQPALQSYWLEIHVLTTGLGQGILAVSFGAGLVQLLRMIDLKSKRMTKQTFGIEFVMYMIISLVAFILVTNSFNAFNYEATFSYVNEFDEQAEVQYKLPPIFGPNEGELLTPERMEPWIYMPVWVVSDDFNTVVWAFGTGLLLYVGIRLVTRRRIGALFQPLLKNVNPETMDEISYRAIAIGFPIFTLGGLVFAMIWAQVAWTRFWGWDPKEVWALITFLFYAA</sequence>
<dbReference type="Pfam" id="PF01578">
    <property type="entry name" value="Cytochrom_C_asm"/>
    <property type="match status" value="2"/>
</dbReference>
<accession>A0ABS2PFS5</accession>
<keyword evidence="5 6" id="KW-0472">Membrane</keyword>
<feature type="transmembrane region" description="Helical" evidence="6">
    <location>
        <begin position="104"/>
        <end position="124"/>
    </location>
</feature>
<comment type="caution">
    <text evidence="8">The sequence shown here is derived from an EMBL/GenBank/DDBJ whole genome shotgun (WGS) entry which is preliminary data.</text>
</comment>
<evidence type="ECO:0000256" key="4">
    <source>
        <dbReference type="ARBA" id="ARBA00022989"/>
    </source>
</evidence>